<keyword evidence="3" id="KW-1185">Reference proteome</keyword>
<evidence type="ECO:0000313" key="2">
    <source>
        <dbReference type="EMBL" id="MCL6271342.1"/>
    </source>
</evidence>
<proteinExistence type="predicted"/>
<keyword evidence="1" id="KW-0732">Signal</keyword>
<sequence>MLKKILTATLFAASLAITPTWANESSEKVNINTADAEMLDNNLKYVGEKTAKRIVDYRKEHGNFKSVDDITQVRGVGEQIIKANRTIMTTK</sequence>
<feature type="chain" id="PRO_5046664171" evidence="1">
    <location>
        <begin position="23"/>
        <end position="91"/>
    </location>
</feature>
<dbReference type="EMBL" id="JAMFLX010000023">
    <property type="protein sequence ID" value="MCL6271342.1"/>
    <property type="molecule type" value="Genomic_DNA"/>
</dbReference>
<protein>
    <submittedName>
        <fullName evidence="2">Helix-hairpin-helix domain-containing protein</fullName>
    </submittedName>
</protein>
<dbReference type="SUPFAM" id="SSF47781">
    <property type="entry name" value="RuvA domain 2-like"/>
    <property type="match status" value="1"/>
</dbReference>
<comment type="caution">
    <text evidence="2">The sequence shown here is derived from an EMBL/GenBank/DDBJ whole genome shotgun (WGS) entry which is preliminary data.</text>
</comment>
<dbReference type="Gene3D" id="1.10.150.280">
    <property type="entry name" value="AF1531-like domain"/>
    <property type="match status" value="1"/>
</dbReference>
<gene>
    <name evidence="2" type="ORF">M3P05_15570</name>
</gene>
<dbReference type="Proteomes" id="UP001203338">
    <property type="component" value="Unassembled WGS sequence"/>
</dbReference>
<organism evidence="2 3">
    <name type="scientific">Parendozoicomonas callyspongiae</name>
    <dbReference type="NCBI Taxonomy" id="2942213"/>
    <lineage>
        <taxon>Bacteria</taxon>
        <taxon>Pseudomonadati</taxon>
        <taxon>Pseudomonadota</taxon>
        <taxon>Gammaproteobacteria</taxon>
        <taxon>Oceanospirillales</taxon>
        <taxon>Endozoicomonadaceae</taxon>
        <taxon>Parendozoicomonas</taxon>
    </lineage>
</organism>
<evidence type="ECO:0000256" key="1">
    <source>
        <dbReference type="SAM" id="SignalP"/>
    </source>
</evidence>
<dbReference type="Pfam" id="PF12836">
    <property type="entry name" value="HHH_3"/>
    <property type="match status" value="1"/>
</dbReference>
<reference evidence="2 3" key="1">
    <citation type="submission" date="2022-05" db="EMBL/GenBank/DDBJ databases">
        <authorList>
            <person name="Park J.-S."/>
        </authorList>
    </citation>
    <scope>NUCLEOTIDE SEQUENCE [LARGE SCALE GENOMIC DNA]</scope>
    <source>
        <strain evidence="2 3">2012CJ34-2</strain>
    </source>
</reference>
<dbReference type="NCBIfam" id="TIGR00426">
    <property type="entry name" value="competence protein ComEA helix-hairpin-helix repeat region"/>
    <property type="match status" value="1"/>
</dbReference>
<dbReference type="RefSeq" id="WP_249700902.1">
    <property type="nucleotide sequence ID" value="NZ_JAMFLX010000023.1"/>
</dbReference>
<dbReference type="InterPro" id="IPR004509">
    <property type="entry name" value="Competence_ComEA_HhH"/>
</dbReference>
<dbReference type="InterPro" id="IPR051675">
    <property type="entry name" value="Endo/Exo/Phosphatase_dom_1"/>
</dbReference>
<evidence type="ECO:0000313" key="3">
    <source>
        <dbReference type="Proteomes" id="UP001203338"/>
    </source>
</evidence>
<feature type="signal peptide" evidence="1">
    <location>
        <begin position="1"/>
        <end position="22"/>
    </location>
</feature>
<dbReference type="InterPro" id="IPR010994">
    <property type="entry name" value="RuvA_2-like"/>
</dbReference>
<dbReference type="PANTHER" id="PTHR21180:SF32">
    <property type="entry name" value="ENDONUCLEASE_EXONUCLEASE_PHOSPHATASE FAMILY DOMAIN-CONTAINING PROTEIN 1"/>
    <property type="match status" value="1"/>
</dbReference>
<name>A0ABT0PKT9_9GAMM</name>
<accession>A0ABT0PKT9</accession>
<dbReference type="PANTHER" id="PTHR21180">
    <property type="entry name" value="ENDONUCLEASE/EXONUCLEASE/PHOSPHATASE FAMILY DOMAIN-CONTAINING PROTEIN 1"/>
    <property type="match status" value="1"/>
</dbReference>